<evidence type="ECO:0000259" key="1">
    <source>
        <dbReference type="Pfam" id="PF13480"/>
    </source>
</evidence>
<dbReference type="RefSeq" id="WP_305450317.1">
    <property type="nucleotide sequence ID" value="NZ_JAUYVO010000003.1"/>
</dbReference>
<dbReference type="GO" id="GO:0016746">
    <property type="term" value="F:acyltransferase activity"/>
    <property type="evidence" value="ECO:0007669"/>
    <property type="project" value="UniProtKB-KW"/>
</dbReference>
<dbReference type="EC" id="2.3.1.-" evidence="2"/>
<dbReference type="Proteomes" id="UP001177341">
    <property type="component" value="Unassembled WGS sequence"/>
</dbReference>
<dbReference type="SUPFAM" id="SSF55729">
    <property type="entry name" value="Acyl-CoA N-acyltransferases (Nat)"/>
    <property type="match status" value="1"/>
</dbReference>
<dbReference type="InterPro" id="IPR038740">
    <property type="entry name" value="BioF2-like_GNAT_dom"/>
</dbReference>
<name>A0ABT9ES72_9GAMM</name>
<sequence length="340" mass="39249">MKDLGWNIEPVSNLAKFSEDWNRLNSVHGGFILLDHLFFSEAVSHLAENPLQLAICYQGEHVVCITIVEKVRFGISRTFQPSQSPLGAWIQDPTISTQLLIKSLAKKLHWWPLGFSITQQDPKLECLNLTQSQECNTLPYIETGSLQSTENFDTFWESRGKNLRQNTNKAVNRLNKESGTLLLKVITDPDDIDEAIEQYGKLESSGWKSGTNTAITPDNDQGRFYKSLFRKLAHNKQTIIFQLFLGDTIIASDLTVLSNQSIIILKTTYDENYKRFSPATVLRKFQFEKIFNDPQIGQIEFYGKMMDWHYRWTNDTREMFHLNWLSKTGKSIKSIREKIK</sequence>
<comment type="caution">
    <text evidence="2">The sequence shown here is derived from an EMBL/GenBank/DDBJ whole genome shotgun (WGS) entry which is preliminary data.</text>
</comment>
<gene>
    <name evidence="2" type="ORF">Q8W30_04990</name>
</gene>
<reference evidence="2" key="1">
    <citation type="submission" date="2023-07" db="EMBL/GenBank/DDBJ databases">
        <title>Genome content predicts the carbon catabolic preferences of heterotrophic bacteria.</title>
        <authorList>
            <person name="Gralka M."/>
        </authorList>
    </citation>
    <scope>NUCLEOTIDE SEQUENCE</scope>
    <source>
        <strain evidence="2">5G01</strain>
    </source>
</reference>
<dbReference type="InterPro" id="IPR016181">
    <property type="entry name" value="Acyl_CoA_acyltransferase"/>
</dbReference>
<organism evidence="2 3">
    <name type="scientific">Neptunomonas phycophila</name>
    <dbReference type="NCBI Taxonomy" id="1572645"/>
    <lineage>
        <taxon>Bacteria</taxon>
        <taxon>Pseudomonadati</taxon>
        <taxon>Pseudomonadota</taxon>
        <taxon>Gammaproteobacteria</taxon>
        <taxon>Oceanospirillales</taxon>
        <taxon>Oceanospirillaceae</taxon>
        <taxon>Neptunomonas</taxon>
    </lineage>
</organism>
<keyword evidence="3" id="KW-1185">Reference proteome</keyword>
<keyword evidence="2" id="KW-0012">Acyltransferase</keyword>
<evidence type="ECO:0000313" key="2">
    <source>
        <dbReference type="EMBL" id="MDP2521921.1"/>
    </source>
</evidence>
<dbReference type="Pfam" id="PF13480">
    <property type="entry name" value="Acetyltransf_6"/>
    <property type="match status" value="1"/>
</dbReference>
<protein>
    <submittedName>
        <fullName evidence="2">GNAT family N-acetyltransferase</fullName>
        <ecNumber evidence="2">2.3.1.-</ecNumber>
    </submittedName>
</protein>
<keyword evidence="2" id="KW-0808">Transferase</keyword>
<proteinExistence type="predicted"/>
<evidence type="ECO:0000313" key="3">
    <source>
        <dbReference type="Proteomes" id="UP001177341"/>
    </source>
</evidence>
<accession>A0ABT9ES72</accession>
<dbReference type="EMBL" id="JAUYVO010000003">
    <property type="protein sequence ID" value="MDP2521921.1"/>
    <property type="molecule type" value="Genomic_DNA"/>
</dbReference>
<feature type="domain" description="BioF2-like acetyltransferase" evidence="1">
    <location>
        <begin position="162"/>
        <end position="283"/>
    </location>
</feature>